<accession>A0A2G7T695</accession>
<evidence type="ECO:0008006" key="2">
    <source>
        <dbReference type="Google" id="ProtNLM"/>
    </source>
</evidence>
<dbReference type="EMBL" id="PEKC01000046">
    <property type="protein sequence ID" value="PII35438.1"/>
    <property type="molecule type" value="Genomic_DNA"/>
</dbReference>
<reference evidence="1" key="1">
    <citation type="submission" date="2017-10" db="EMBL/GenBank/DDBJ databases">
        <title>Chryseobacterium sp. B5 is a hydrocarbonoclastic and plant growth promoting bacterium.</title>
        <authorList>
            <person name="Thijs S."/>
            <person name="Gkorezis P."/>
            <person name="Van Hamme J."/>
        </authorList>
    </citation>
    <scope>NUCLEOTIDE SEQUENCE</scope>
    <source>
        <strain evidence="1">B5</strain>
    </source>
</reference>
<proteinExistence type="predicted"/>
<organism evidence="1">
    <name type="scientific">Chryseobacterium sp. B5</name>
    <dbReference type="NCBI Taxonomy" id="2050562"/>
    <lineage>
        <taxon>Bacteria</taxon>
        <taxon>Pseudomonadati</taxon>
        <taxon>Bacteroidota</taxon>
        <taxon>Flavobacteriia</taxon>
        <taxon>Flavobacteriales</taxon>
        <taxon>Weeksellaceae</taxon>
        <taxon>Chryseobacterium group</taxon>
        <taxon>Chryseobacterium</taxon>
    </lineage>
</organism>
<comment type="caution">
    <text evidence="1">The sequence shown here is derived from an EMBL/GenBank/DDBJ whole genome shotgun (WGS) entry which is preliminary data.</text>
</comment>
<evidence type="ECO:0000313" key="1">
    <source>
        <dbReference type="EMBL" id="PII35438.1"/>
    </source>
</evidence>
<dbReference type="AlphaFoldDB" id="A0A2G7T695"/>
<gene>
    <name evidence="1" type="ORF">CTI11_13890</name>
</gene>
<sequence>MQHQIETVRDDVESASEQVAAICELLAAARGTAVHASAITALLLPVSRKLSAAAGDLSDHLHRSQVVGSKRC</sequence>
<protein>
    <recommendedName>
        <fullName evidence="2">Methyl-accepting chemotaxis protein</fullName>
    </recommendedName>
</protein>
<name>A0A2G7T695_9FLAO</name>